<name>A0A2X2UW16_9FIRM</name>
<proteinExistence type="predicted"/>
<gene>
    <name evidence="1" type="ORF">NCTC11224_05062</name>
</gene>
<dbReference type="Pfam" id="PF20453">
    <property type="entry name" value="DUF6707"/>
    <property type="match status" value="1"/>
</dbReference>
<sequence length="165" mass="19677">MFNQEKSKLMQTKGQLSKYQSCFFVCTTFDSFLNDLCYEVCSIYNHVEFNGDYTLWSYIKSLRCMQIAILNMNGDKQKAANILQILREHELPEENRIRVWKTTNKRALEFADTYQEQKSSSTRYAIMGTAMTYMEYIIMGYLPEQNEIMQEWIEKIFELLRADEK</sequence>
<evidence type="ECO:0000313" key="1">
    <source>
        <dbReference type="EMBL" id="SQB15965.1"/>
    </source>
</evidence>
<reference evidence="1 2" key="1">
    <citation type="submission" date="2018-06" db="EMBL/GenBank/DDBJ databases">
        <authorList>
            <consortium name="Pathogen Informatics"/>
            <person name="Doyle S."/>
        </authorList>
    </citation>
    <scope>NUCLEOTIDE SEQUENCE [LARGE SCALE GENOMIC DNA]</scope>
    <source>
        <strain evidence="1 2">NCTC11224</strain>
    </source>
</reference>
<organism evidence="1 2">
    <name type="scientific">Enterocloster clostridioformis</name>
    <dbReference type="NCBI Taxonomy" id="1531"/>
    <lineage>
        <taxon>Bacteria</taxon>
        <taxon>Bacillati</taxon>
        <taxon>Bacillota</taxon>
        <taxon>Clostridia</taxon>
        <taxon>Lachnospirales</taxon>
        <taxon>Lachnospiraceae</taxon>
        <taxon>Enterocloster</taxon>
    </lineage>
</organism>
<dbReference type="EMBL" id="UAVW01000019">
    <property type="protein sequence ID" value="SQB15965.1"/>
    <property type="molecule type" value="Genomic_DNA"/>
</dbReference>
<protein>
    <submittedName>
        <fullName evidence="1">Uncharacterized protein</fullName>
    </submittedName>
</protein>
<accession>A0A2X2UW16</accession>
<dbReference type="Proteomes" id="UP000251853">
    <property type="component" value="Unassembled WGS sequence"/>
</dbReference>
<dbReference type="AlphaFoldDB" id="A0A2X2UW16"/>
<dbReference type="InterPro" id="IPR046553">
    <property type="entry name" value="DUF6707"/>
</dbReference>
<keyword evidence="2" id="KW-1185">Reference proteome</keyword>
<evidence type="ECO:0000313" key="2">
    <source>
        <dbReference type="Proteomes" id="UP000251853"/>
    </source>
</evidence>